<reference evidence="5" key="3">
    <citation type="submission" date="2018-08" db="UniProtKB">
        <authorList>
            <consortium name="EnsemblPlants"/>
        </authorList>
    </citation>
    <scope>IDENTIFICATION</scope>
    <source>
        <strain evidence="5">cv. Bd21</strain>
    </source>
</reference>
<evidence type="ECO:0000259" key="3">
    <source>
        <dbReference type="Pfam" id="PF24583"/>
    </source>
</evidence>
<reference evidence="4 5" key="1">
    <citation type="journal article" date="2010" name="Nature">
        <title>Genome sequencing and analysis of the model grass Brachypodium distachyon.</title>
        <authorList>
            <consortium name="International Brachypodium Initiative"/>
        </authorList>
    </citation>
    <scope>NUCLEOTIDE SEQUENCE [LARGE SCALE GENOMIC DNA]</scope>
    <source>
        <strain evidence="4 5">Bd21</strain>
    </source>
</reference>
<sequence>MDKSPEARTTARLLRPNLVVERKLGALDAVLAEALSYRPRRSDVDDSLFAEINARTDFLRTLIAAERDCHGDARPEHQVEAEARFAVLERAFRQWAAQSGPVLAPPARTEEEEEDQRGDDQPRAPGSGSTGCSCTESCFGFDFTGQDLQEATFDGKRDLELQDRAADARKAAPVEVAAAATRSTTARWRRRAAALCGAAGVLAAVALAAGLALEFAAVAQQSVYLVPT</sequence>
<accession>A0A0Q3GSI0</accession>
<keyword evidence="2" id="KW-1133">Transmembrane helix</keyword>
<feature type="region of interest" description="Disordered" evidence="1">
    <location>
        <begin position="99"/>
        <end position="129"/>
    </location>
</feature>
<gene>
    <name evidence="4" type="ORF">BRADI_5g17920v3</name>
</gene>
<dbReference type="OrthoDB" id="679840at2759"/>
<evidence type="ECO:0000313" key="5">
    <source>
        <dbReference type="EnsemblPlants" id="KQJ83970"/>
    </source>
</evidence>
<dbReference type="Proteomes" id="UP000008810">
    <property type="component" value="Chromosome 5"/>
</dbReference>
<dbReference type="EMBL" id="CM000884">
    <property type="protein sequence ID" value="KQJ83970.1"/>
    <property type="molecule type" value="Genomic_DNA"/>
</dbReference>
<proteinExistence type="predicted"/>
<keyword evidence="2" id="KW-0812">Transmembrane</keyword>
<dbReference type="InterPro" id="IPR056029">
    <property type="entry name" value="DUF7610"/>
</dbReference>
<evidence type="ECO:0000313" key="4">
    <source>
        <dbReference type="EMBL" id="KQJ83970.1"/>
    </source>
</evidence>
<keyword evidence="6" id="KW-1185">Reference proteome</keyword>
<dbReference type="AlphaFoldDB" id="A0A0Q3GSI0"/>
<dbReference type="EnsemblPlants" id="KQJ83970">
    <property type="protein sequence ID" value="KQJ83970"/>
    <property type="gene ID" value="BRADI_5g17920v3"/>
</dbReference>
<evidence type="ECO:0000256" key="2">
    <source>
        <dbReference type="SAM" id="Phobius"/>
    </source>
</evidence>
<name>A0A0Q3GSI0_BRADI</name>
<organism evidence="4">
    <name type="scientific">Brachypodium distachyon</name>
    <name type="common">Purple false brome</name>
    <name type="synonym">Trachynia distachya</name>
    <dbReference type="NCBI Taxonomy" id="15368"/>
    <lineage>
        <taxon>Eukaryota</taxon>
        <taxon>Viridiplantae</taxon>
        <taxon>Streptophyta</taxon>
        <taxon>Embryophyta</taxon>
        <taxon>Tracheophyta</taxon>
        <taxon>Spermatophyta</taxon>
        <taxon>Magnoliopsida</taxon>
        <taxon>Liliopsida</taxon>
        <taxon>Poales</taxon>
        <taxon>Poaceae</taxon>
        <taxon>BOP clade</taxon>
        <taxon>Pooideae</taxon>
        <taxon>Stipodae</taxon>
        <taxon>Brachypodieae</taxon>
        <taxon>Brachypodium</taxon>
    </lineage>
</organism>
<dbReference type="InParanoid" id="A0A0Q3GSI0"/>
<evidence type="ECO:0000313" key="6">
    <source>
        <dbReference type="Proteomes" id="UP000008810"/>
    </source>
</evidence>
<protein>
    <recommendedName>
        <fullName evidence="3">DUF7610 domain-containing protein</fullName>
    </recommendedName>
</protein>
<feature type="transmembrane region" description="Helical" evidence="2">
    <location>
        <begin position="192"/>
        <end position="219"/>
    </location>
</feature>
<dbReference type="ExpressionAtlas" id="A0A0Q3GSI0">
    <property type="expression patterns" value="baseline"/>
</dbReference>
<dbReference type="Pfam" id="PF24583">
    <property type="entry name" value="DUF7610"/>
    <property type="match status" value="1"/>
</dbReference>
<keyword evidence="2" id="KW-0472">Membrane</keyword>
<reference evidence="4" key="2">
    <citation type="submission" date="2017-06" db="EMBL/GenBank/DDBJ databases">
        <title>WGS assembly of Brachypodium distachyon.</title>
        <authorList>
            <consortium name="The International Brachypodium Initiative"/>
            <person name="Lucas S."/>
            <person name="Harmon-Smith M."/>
            <person name="Lail K."/>
            <person name="Tice H."/>
            <person name="Grimwood J."/>
            <person name="Bruce D."/>
            <person name="Barry K."/>
            <person name="Shu S."/>
            <person name="Lindquist E."/>
            <person name="Wang M."/>
            <person name="Pitluck S."/>
            <person name="Vogel J.P."/>
            <person name="Garvin D.F."/>
            <person name="Mockler T.C."/>
            <person name="Schmutz J."/>
            <person name="Rokhsar D."/>
            <person name="Bevan M.W."/>
        </authorList>
    </citation>
    <scope>NUCLEOTIDE SEQUENCE</scope>
    <source>
        <strain evidence="4">Bd21</strain>
    </source>
</reference>
<feature type="domain" description="DUF7610" evidence="3">
    <location>
        <begin position="20"/>
        <end position="98"/>
    </location>
</feature>
<dbReference type="Gramene" id="KQJ83970">
    <property type="protein sequence ID" value="KQJ83970"/>
    <property type="gene ID" value="BRADI_5g17920v3"/>
</dbReference>
<evidence type="ECO:0000256" key="1">
    <source>
        <dbReference type="SAM" id="MobiDB-lite"/>
    </source>
</evidence>